<dbReference type="OrthoDB" id="323290at2"/>
<sequence>MKYKETNPCNQLRSHIHSFWELQGEENDRVWERIFPDGCPGLVMNLGDSCITDNGSVTMEHGKTYLVGAMTTFKESFMDEHTHLIGVCLKPSAFSSFYSYVSLNDLKNQTVLFDQNLSFDKDKFNGENHTDYLNQFFIGRKNSKKHRIVSLLKHIQNSMGSLSIEELSKSNNISVRQLERIFKDSIGLTPKEYSSIVRFQKALNLIKSPRKGRSLLDIAFECGYYDHSHLTNEIKQKTGRIPSQL</sequence>
<gene>
    <name evidence="5" type="ORF">SAMN04487891_108153</name>
    <name evidence="6" type="ORF">SAMN05216293_3214</name>
</gene>
<dbReference type="EMBL" id="FOKU01000008">
    <property type="protein sequence ID" value="SFC29254.1"/>
    <property type="molecule type" value="Genomic_DNA"/>
</dbReference>
<evidence type="ECO:0000256" key="2">
    <source>
        <dbReference type="ARBA" id="ARBA00023125"/>
    </source>
</evidence>
<protein>
    <submittedName>
        <fullName evidence="6">Helix-turn-helix domain-containing protein</fullName>
    </submittedName>
</protein>
<evidence type="ECO:0000313" key="6">
    <source>
        <dbReference type="EMBL" id="SHL33021.1"/>
    </source>
</evidence>
<dbReference type="Proteomes" id="UP000184031">
    <property type="component" value="Unassembled WGS sequence"/>
</dbReference>
<evidence type="ECO:0000259" key="4">
    <source>
        <dbReference type="PROSITE" id="PS01124"/>
    </source>
</evidence>
<dbReference type="Gene3D" id="1.10.10.60">
    <property type="entry name" value="Homeodomain-like"/>
    <property type="match status" value="1"/>
</dbReference>
<dbReference type="SMART" id="SM00342">
    <property type="entry name" value="HTH_ARAC"/>
    <property type="match status" value="1"/>
</dbReference>
<feature type="domain" description="HTH araC/xylS-type" evidence="4">
    <location>
        <begin position="146"/>
        <end position="245"/>
    </location>
</feature>
<dbReference type="PROSITE" id="PS01124">
    <property type="entry name" value="HTH_ARAC_FAMILY_2"/>
    <property type="match status" value="1"/>
</dbReference>
<dbReference type="GO" id="GO:0003700">
    <property type="term" value="F:DNA-binding transcription factor activity"/>
    <property type="evidence" value="ECO:0007669"/>
    <property type="project" value="InterPro"/>
</dbReference>
<name>A0A1M6ZRC4_9FLAO</name>
<organism evidence="6 7">
    <name type="scientific">Flagellimonas taeanensis</name>
    <dbReference type="NCBI Taxonomy" id="1005926"/>
    <lineage>
        <taxon>Bacteria</taxon>
        <taxon>Pseudomonadati</taxon>
        <taxon>Bacteroidota</taxon>
        <taxon>Flavobacteriia</taxon>
        <taxon>Flavobacteriales</taxon>
        <taxon>Flavobacteriaceae</taxon>
        <taxon>Flagellimonas</taxon>
    </lineage>
</organism>
<dbReference type="Proteomes" id="UP000198940">
    <property type="component" value="Unassembled WGS sequence"/>
</dbReference>
<dbReference type="PANTHER" id="PTHR46796">
    <property type="entry name" value="HTH-TYPE TRANSCRIPTIONAL ACTIVATOR RHAS-RELATED"/>
    <property type="match status" value="1"/>
</dbReference>
<reference evidence="6 7" key="1">
    <citation type="submission" date="2016-11" db="EMBL/GenBank/DDBJ databases">
        <authorList>
            <person name="Varghese N."/>
            <person name="Submissions S."/>
        </authorList>
    </citation>
    <scope>NUCLEOTIDE SEQUENCE [LARGE SCALE GENOMIC DNA]</scope>
    <source>
        <strain evidence="6 7">CGMCC 1.12174</strain>
        <strain evidence="5 8">DSM 26351</strain>
    </source>
</reference>
<evidence type="ECO:0000313" key="8">
    <source>
        <dbReference type="Proteomes" id="UP000198940"/>
    </source>
</evidence>
<proteinExistence type="predicted"/>
<dbReference type="InterPro" id="IPR009057">
    <property type="entry name" value="Homeodomain-like_sf"/>
</dbReference>
<dbReference type="InterPro" id="IPR050204">
    <property type="entry name" value="AraC_XylS_family_regulators"/>
</dbReference>
<dbReference type="GO" id="GO:0043565">
    <property type="term" value="F:sequence-specific DNA binding"/>
    <property type="evidence" value="ECO:0007669"/>
    <property type="project" value="InterPro"/>
</dbReference>
<dbReference type="AlphaFoldDB" id="A0A1M6ZRC4"/>
<evidence type="ECO:0000256" key="1">
    <source>
        <dbReference type="ARBA" id="ARBA00023015"/>
    </source>
</evidence>
<dbReference type="InterPro" id="IPR018060">
    <property type="entry name" value="HTH_AraC"/>
</dbReference>
<dbReference type="InterPro" id="IPR046532">
    <property type="entry name" value="DUF6597"/>
</dbReference>
<dbReference type="Pfam" id="PF12833">
    <property type="entry name" value="HTH_18"/>
    <property type="match status" value="1"/>
</dbReference>
<evidence type="ECO:0000313" key="7">
    <source>
        <dbReference type="Proteomes" id="UP000184031"/>
    </source>
</evidence>
<dbReference type="Pfam" id="PF20240">
    <property type="entry name" value="DUF6597"/>
    <property type="match status" value="1"/>
</dbReference>
<dbReference type="PANTHER" id="PTHR46796:SF13">
    <property type="entry name" value="HTH-TYPE TRANSCRIPTIONAL ACTIVATOR RHAS"/>
    <property type="match status" value="1"/>
</dbReference>
<dbReference type="EMBL" id="FRAT01000009">
    <property type="protein sequence ID" value="SHL33021.1"/>
    <property type="molecule type" value="Genomic_DNA"/>
</dbReference>
<keyword evidence="8" id="KW-1185">Reference proteome</keyword>
<keyword evidence="3" id="KW-0804">Transcription</keyword>
<dbReference type="SUPFAM" id="SSF46689">
    <property type="entry name" value="Homeodomain-like"/>
    <property type="match status" value="1"/>
</dbReference>
<accession>A0A1M6ZRC4</accession>
<evidence type="ECO:0000313" key="5">
    <source>
        <dbReference type="EMBL" id="SFC29254.1"/>
    </source>
</evidence>
<evidence type="ECO:0000256" key="3">
    <source>
        <dbReference type="ARBA" id="ARBA00023163"/>
    </source>
</evidence>
<dbReference type="RefSeq" id="WP_072881755.1">
    <property type="nucleotide sequence ID" value="NZ_FOKU01000008.1"/>
</dbReference>
<keyword evidence="1" id="KW-0805">Transcription regulation</keyword>
<comment type="caution">
    <text evidence="6">The sequence shown here is derived from an EMBL/GenBank/DDBJ whole genome shotgun (WGS) entry which is preliminary data.</text>
</comment>
<keyword evidence="2" id="KW-0238">DNA-binding</keyword>
<dbReference type="STRING" id="1055723.SAMN05216293_3214"/>